<feature type="domain" description="Uracil-DNA glycosylase-like" evidence="1">
    <location>
        <begin position="50"/>
        <end position="222"/>
    </location>
</feature>
<evidence type="ECO:0000259" key="1">
    <source>
        <dbReference type="Pfam" id="PF03167"/>
    </source>
</evidence>
<dbReference type="Gene3D" id="3.40.470.10">
    <property type="entry name" value="Uracil-DNA glycosylase-like domain"/>
    <property type="match status" value="1"/>
</dbReference>
<evidence type="ECO:0000313" key="3">
    <source>
        <dbReference type="Proteomes" id="UP000248198"/>
    </source>
</evidence>
<dbReference type="InterPro" id="IPR032579">
    <property type="entry name" value="Phe_SMUG2-like"/>
</dbReference>
<dbReference type="CDD" id="cd19375">
    <property type="entry name" value="UDG-F3-like_SMUG2"/>
    <property type="match status" value="1"/>
</dbReference>
<proteinExistence type="predicted"/>
<dbReference type="SUPFAM" id="SSF52141">
    <property type="entry name" value="Uracil-DNA glycosylase-like"/>
    <property type="match status" value="1"/>
</dbReference>
<comment type="caution">
    <text evidence="2">The sequence shown here is derived from an EMBL/GenBank/DDBJ whole genome shotgun (WGS) entry which is preliminary data.</text>
</comment>
<dbReference type="Pfam" id="PF03167">
    <property type="entry name" value="UDG"/>
    <property type="match status" value="1"/>
</dbReference>
<dbReference type="EMBL" id="QKLU01000007">
    <property type="protein sequence ID" value="PYF71519.1"/>
    <property type="molecule type" value="Genomic_DNA"/>
</dbReference>
<dbReference type="AlphaFoldDB" id="A0A318UCK4"/>
<gene>
    <name evidence="2" type="ORF">B0O44_107134</name>
</gene>
<dbReference type="Proteomes" id="UP000248198">
    <property type="component" value="Unassembled WGS sequence"/>
</dbReference>
<accession>A0A318UCK4</accession>
<dbReference type="RefSeq" id="WP_110833665.1">
    <property type="nucleotide sequence ID" value="NZ_QKLU01000007.1"/>
</dbReference>
<reference evidence="2 3" key="1">
    <citation type="submission" date="2018-06" db="EMBL/GenBank/DDBJ databases">
        <title>Genomic Encyclopedia of Archaeal and Bacterial Type Strains, Phase II (KMG-II): from individual species to whole genera.</title>
        <authorList>
            <person name="Goeker M."/>
        </authorList>
    </citation>
    <scope>NUCLEOTIDE SEQUENCE [LARGE SCALE GENOMIC DNA]</scope>
    <source>
        <strain evidence="2 3">DSM 27372</strain>
    </source>
</reference>
<organism evidence="2 3">
    <name type="scientific">Pedobacter nutrimenti</name>
    <dbReference type="NCBI Taxonomy" id="1241337"/>
    <lineage>
        <taxon>Bacteria</taxon>
        <taxon>Pseudomonadati</taxon>
        <taxon>Bacteroidota</taxon>
        <taxon>Sphingobacteriia</taxon>
        <taxon>Sphingobacteriales</taxon>
        <taxon>Sphingobacteriaceae</taxon>
        <taxon>Pedobacter</taxon>
    </lineage>
</organism>
<dbReference type="InterPro" id="IPR005122">
    <property type="entry name" value="Uracil-DNA_glycosylase-like"/>
</dbReference>
<name>A0A318UCK4_9SPHI</name>
<evidence type="ECO:0000313" key="2">
    <source>
        <dbReference type="EMBL" id="PYF71519.1"/>
    </source>
</evidence>
<keyword evidence="3" id="KW-1185">Reference proteome</keyword>
<sequence length="230" mass="26910">MQKTFADRVIDFYKGLSYQIALPEGVEILNPYLHDARVMELARHFYQKFYHDQKLRHLIIGINPGRFGGAVTGIPFTDPKRLQENCGLAYTGPLTHEPSSVFVYDMIEAFGGVDLFYSKFYINSVFPLALTFRGKNYNYYDDKQLTALLLPVILENIENQIALGICREVCYCLGLKNYTFLNRINKEYNFFDKIIPLEHPRYIVQYQHKNEKFFLDKYLAVLKENPINSF</sequence>
<protein>
    <submittedName>
        <fullName evidence="2">Uncharacterized protein DUF4918</fullName>
    </submittedName>
</protein>
<dbReference type="OrthoDB" id="7107805at2"/>
<dbReference type="InterPro" id="IPR036895">
    <property type="entry name" value="Uracil-DNA_glycosylase-like_sf"/>
</dbReference>